<comment type="caution">
    <text evidence="1">The sequence shown here is derived from an EMBL/GenBank/DDBJ whole genome shotgun (WGS) entry which is preliminary data.</text>
</comment>
<name>A0A225VRA5_9STRA</name>
<evidence type="ECO:0000313" key="2">
    <source>
        <dbReference type="Proteomes" id="UP000198211"/>
    </source>
</evidence>
<proteinExistence type="predicted"/>
<gene>
    <name evidence="1" type="ORF">PHMEG_00019686</name>
</gene>
<keyword evidence="2" id="KW-1185">Reference proteome</keyword>
<dbReference type="Proteomes" id="UP000198211">
    <property type="component" value="Unassembled WGS sequence"/>
</dbReference>
<organism evidence="1 2">
    <name type="scientific">Phytophthora megakarya</name>
    <dbReference type="NCBI Taxonomy" id="4795"/>
    <lineage>
        <taxon>Eukaryota</taxon>
        <taxon>Sar</taxon>
        <taxon>Stramenopiles</taxon>
        <taxon>Oomycota</taxon>
        <taxon>Peronosporomycetes</taxon>
        <taxon>Peronosporales</taxon>
        <taxon>Peronosporaceae</taxon>
        <taxon>Phytophthora</taxon>
    </lineage>
</organism>
<accession>A0A225VRA5</accession>
<evidence type="ECO:0000313" key="1">
    <source>
        <dbReference type="EMBL" id="OWZ07862.1"/>
    </source>
</evidence>
<dbReference type="EMBL" id="NBNE01003370">
    <property type="protein sequence ID" value="OWZ07862.1"/>
    <property type="molecule type" value="Genomic_DNA"/>
</dbReference>
<dbReference type="AlphaFoldDB" id="A0A225VRA5"/>
<reference evidence="2" key="1">
    <citation type="submission" date="2017-03" db="EMBL/GenBank/DDBJ databases">
        <title>Phytopthora megakarya and P. palmivora, two closely related causual agents of cacao black pod achieved similar genome size and gene model numbers by different mechanisms.</title>
        <authorList>
            <person name="Ali S."/>
            <person name="Shao J."/>
            <person name="Larry D.J."/>
            <person name="Kronmiller B."/>
            <person name="Shen D."/>
            <person name="Strem M.D."/>
            <person name="Melnick R.L."/>
            <person name="Guiltinan M.J."/>
            <person name="Tyler B.M."/>
            <person name="Meinhardt L.W."/>
            <person name="Bailey B.A."/>
        </authorList>
    </citation>
    <scope>NUCLEOTIDE SEQUENCE [LARGE SCALE GENOMIC DNA]</scope>
    <source>
        <strain evidence="2">zdho120</strain>
    </source>
</reference>
<protein>
    <submittedName>
        <fullName evidence="1">Uncharacterized protein</fullName>
    </submittedName>
</protein>
<sequence>MLAIITETKKIENRKAYLKGKAGDRWEITKFLTLRYWTVNKLCLTRDEVLEVDETNFGDMNEHVILEEFEHLVDIDGTMVSYLGLSHRELCFATFSSLSGIKILIWSCQLMVLIVSTREDGHLLIVVKSLSRESQQASFSASDHGYIFVRAKSKLATFEADVRVHSANFDHADVITSALESVWPHIEILTCSEHLYLGSLESKVGEKGFTKDIGETAFSDTPFDTFTKPIQGCLKTSRKCVNKRRRRCSRQLAPNSLPGSMLGVVKREQLLRSRFYSTPAANRE</sequence>